<name>A0A6P7TRM5_9MOLL</name>
<evidence type="ECO:0000313" key="16">
    <source>
        <dbReference type="Proteomes" id="UP000515154"/>
    </source>
</evidence>
<keyword evidence="6" id="KW-0132">Cell division</keyword>
<evidence type="ECO:0000256" key="10">
    <source>
        <dbReference type="ARBA" id="ARBA00023212"/>
    </source>
</evidence>
<keyword evidence="4" id="KW-0158">Chromosome</keyword>
<evidence type="ECO:0000256" key="8">
    <source>
        <dbReference type="ARBA" id="ARBA00022776"/>
    </source>
</evidence>
<dbReference type="GO" id="GO:0007059">
    <property type="term" value="P:chromosome segregation"/>
    <property type="evidence" value="ECO:0007669"/>
    <property type="project" value="InterPro"/>
</dbReference>
<accession>A0A6P7TRM5</accession>
<comment type="subcellular location">
    <subcellularLocation>
        <location evidence="2">Chromosome</location>
        <location evidence="2">Centromere</location>
        <location evidence="2">Kinetochore</location>
    </subcellularLocation>
    <subcellularLocation>
        <location evidence="1">Cytoplasm</location>
        <location evidence="1">Cytoskeleton</location>
        <location evidence="1">Spindle</location>
    </subcellularLocation>
</comment>
<sequence length="274" mass="31302">MAGEIEKSVEFVEALFQKSESDLNHIERKLEFQFQDGFSKEENPVRLMKKVAAIKKEFLEVVEETKKLQDAQKEITDNFREQLSVLMQLREHIDCKINNPKREPSVEVQAFEQLLGLPICAEITKSEPNPVNTIEESPPDCETEVKPVKKPKKNPPMPATTEVDMKEFLSGVEETNQSPASKRKNTDEFVPLTVEEFEKVSTSVRRHVKLRDVNACYRALWQHFKVEKNTQALSPKDMYDKGMRTSGASGEAKLKILRALKLLHLSAKGHAKLL</sequence>
<keyword evidence="12" id="KW-0137">Centromere</keyword>
<evidence type="ECO:0000256" key="3">
    <source>
        <dbReference type="ARBA" id="ARBA00010684"/>
    </source>
</evidence>
<keyword evidence="10" id="KW-0206">Cytoskeleton</keyword>
<keyword evidence="7" id="KW-0493">Microtubule</keyword>
<keyword evidence="11" id="KW-0131">Cell cycle</keyword>
<dbReference type="Proteomes" id="UP000515154">
    <property type="component" value="Linkage group LG26"/>
</dbReference>
<evidence type="ECO:0000256" key="11">
    <source>
        <dbReference type="ARBA" id="ARBA00023306"/>
    </source>
</evidence>
<dbReference type="InterPro" id="IPR026762">
    <property type="entry name" value="Ska2"/>
</dbReference>
<evidence type="ECO:0000256" key="4">
    <source>
        <dbReference type="ARBA" id="ARBA00022454"/>
    </source>
</evidence>
<gene>
    <name evidence="17" type="primary">LOC115224787</name>
</gene>
<feature type="region of interest" description="Disordered" evidence="14">
    <location>
        <begin position="128"/>
        <end position="160"/>
    </location>
</feature>
<dbReference type="KEGG" id="osn:115224787"/>
<keyword evidence="8" id="KW-0498">Mitosis</keyword>
<evidence type="ECO:0000256" key="12">
    <source>
        <dbReference type="ARBA" id="ARBA00023328"/>
    </source>
</evidence>
<dbReference type="GO" id="GO:0051301">
    <property type="term" value="P:cell division"/>
    <property type="evidence" value="ECO:0007669"/>
    <property type="project" value="UniProtKB-KW"/>
</dbReference>
<evidence type="ECO:0000256" key="14">
    <source>
        <dbReference type="SAM" id="MobiDB-lite"/>
    </source>
</evidence>
<dbReference type="PANTHER" id="PTHR32017:SF3">
    <property type="entry name" value="SPINDLE AND KINETOCHORE-ASSOCIATED PROTEIN 2"/>
    <property type="match status" value="1"/>
</dbReference>
<evidence type="ECO:0000256" key="9">
    <source>
        <dbReference type="ARBA" id="ARBA00022838"/>
    </source>
</evidence>
<dbReference type="RefSeq" id="XP_029651561.1">
    <property type="nucleotide sequence ID" value="XM_029795701.2"/>
</dbReference>
<dbReference type="GO" id="GO:0000940">
    <property type="term" value="C:outer kinetochore"/>
    <property type="evidence" value="ECO:0007669"/>
    <property type="project" value="InterPro"/>
</dbReference>
<protein>
    <recommendedName>
        <fullName evidence="13">Protein FAM33A</fullName>
    </recommendedName>
</protein>
<dbReference type="Pfam" id="PF16740">
    <property type="entry name" value="SKA2"/>
    <property type="match status" value="1"/>
</dbReference>
<evidence type="ECO:0000256" key="7">
    <source>
        <dbReference type="ARBA" id="ARBA00022701"/>
    </source>
</evidence>
<organism evidence="16 17">
    <name type="scientific">Octopus sinensis</name>
    <name type="common">East Asian common octopus</name>
    <dbReference type="NCBI Taxonomy" id="2607531"/>
    <lineage>
        <taxon>Eukaryota</taxon>
        <taxon>Metazoa</taxon>
        <taxon>Spiralia</taxon>
        <taxon>Lophotrochozoa</taxon>
        <taxon>Mollusca</taxon>
        <taxon>Cephalopoda</taxon>
        <taxon>Coleoidea</taxon>
        <taxon>Octopodiformes</taxon>
        <taxon>Octopoda</taxon>
        <taxon>Incirrata</taxon>
        <taxon>Octopodidae</taxon>
        <taxon>Octopus</taxon>
    </lineage>
</organism>
<evidence type="ECO:0000313" key="17">
    <source>
        <dbReference type="RefSeq" id="XP_029651561.1"/>
    </source>
</evidence>
<reference evidence="17" key="1">
    <citation type="submission" date="2025-08" db="UniProtKB">
        <authorList>
            <consortium name="RefSeq"/>
        </authorList>
    </citation>
    <scope>IDENTIFICATION</scope>
</reference>
<keyword evidence="5" id="KW-0963">Cytoplasm</keyword>
<dbReference type="Gene3D" id="6.10.250.1380">
    <property type="match status" value="1"/>
</dbReference>
<evidence type="ECO:0000256" key="1">
    <source>
        <dbReference type="ARBA" id="ARBA00004186"/>
    </source>
</evidence>
<dbReference type="GO" id="GO:0008017">
    <property type="term" value="F:microtubule binding"/>
    <property type="evidence" value="ECO:0007669"/>
    <property type="project" value="InterPro"/>
</dbReference>
<dbReference type="InterPro" id="IPR042091">
    <property type="entry name" value="Ska2_N"/>
</dbReference>
<evidence type="ECO:0000256" key="5">
    <source>
        <dbReference type="ARBA" id="ARBA00022490"/>
    </source>
</evidence>
<evidence type="ECO:0000256" key="6">
    <source>
        <dbReference type="ARBA" id="ARBA00022618"/>
    </source>
</evidence>
<dbReference type="GO" id="GO:0000278">
    <property type="term" value="P:mitotic cell cycle"/>
    <property type="evidence" value="ECO:0007669"/>
    <property type="project" value="TreeGrafter"/>
</dbReference>
<evidence type="ECO:0000256" key="13">
    <source>
        <dbReference type="ARBA" id="ARBA00029651"/>
    </source>
</evidence>
<proteinExistence type="inferred from homology"/>
<evidence type="ECO:0000259" key="15">
    <source>
        <dbReference type="Pfam" id="PF16740"/>
    </source>
</evidence>
<keyword evidence="9" id="KW-0995">Kinetochore</keyword>
<keyword evidence="16" id="KW-1185">Reference proteome</keyword>
<dbReference type="GO" id="GO:0005876">
    <property type="term" value="C:spindle microtubule"/>
    <property type="evidence" value="ECO:0007669"/>
    <property type="project" value="InterPro"/>
</dbReference>
<comment type="similarity">
    <text evidence="3">Belongs to the SKA2 family.</text>
</comment>
<feature type="domain" description="Ska2 N-terminal" evidence="15">
    <location>
        <begin position="6"/>
        <end position="112"/>
    </location>
</feature>
<evidence type="ECO:0000256" key="2">
    <source>
        <dbReference type="ARBA" id="ARBA00004629"/>
    </source>
</evidence>
<dbReference type="PANTHER" id="PTHR32017">
    <property type="entry name" value="SPINDLE AND KINETOCHORE-ASSOCIATED PROTEIN 2"/>
    <property type="match status" value="1"/>
</dbReference>
<dbReference type="AlphaFoldDB" id="A0A6P7TRM5"/>